<dbReference type="GO" id="GO:0005886">
    <property type="term" value="C:plasma membrane"/>
    <property type="evidence" value="ECO:0007669"/>
    <property type="project" value="UniProtKB-SubCell"/>
</dbReference>
<gene>
    <name evidence="11" type="ORF">SAMN04244570_0684</name>
</gene>
<protein>
    <recommendedName>
        <fullName evidence="10">ComG operon protein 3</fullName>
    </recommendedName>
</protein>
<name>A0A1T4XH57_9BACL</name>
<keyword evidence="10" id="KW-0813">Transport</keyword>
<dbReference type="GO" id="GO:0015627">
    <property type="term" value="C:type II protein secretion system complex"/>
    <property type="evidence" value="ECO:0007669"/>
    <property type="project" value="InterPro"/>
</dbReference>
<keyword evidence="4" id="KW-0488">Methylation</keyword>
<dbReference type="Proteomes" id="UP000190042">
    <property type="component" value="Unassembled WGS sequence"/>
</dbReference>
<dbReference type="EMBL" id="FUYJ01000001">
    <property type="protein sequence ID" value="SKA88498.1"/>
    <property type="molecule type" value="Genomic_DNA"/>
</dbReference>
<dbReference type="PANTHER" id="PTHR30093">
    <property type="entry name" value="GENERAL SECRETION PATHWAY PROTEIN G"/>
    <property type="match status" value="1"/>
</dbReference>
<dbReference type="GO" id="GO:0009986">
    <property type="term" value="C:cell surface"/>
    <property type="evidence" value="ECO:0007669"/>
    <property type="project" value="UniProtKB-SubCell"/>
</dbReference>
<dbReference type="SUPFAM" id="SSF54523">
    <property type="entry name" value="Pili subunits"/>
    <property type="match status" value="1"/>
</dbReference>
<dbReference type="InterPro" id="IPR012902">
    <property type="entry name" value="N_methyl_site"/>
</dbReference>
<dbReference type="RefSeq" id="WP_009496817.1">
    <property type="nucleotide sequence ID" value="NZ_FUYJ01000001.1"/>
</dbReference>
<comment type="similarity">
    <text evidence="9 10">Belongs to the ComGC family.</text>
</comment>
<dbReference type="GO" id="GO:0015628">
    <property type="term" value="P:protein secretion by the type II secretion system"/>
    <property type="evidence" value="ECO:0007669"/>
    <property type="project" value="InterPro"/>
</dbReference>
<evidence type="ECO:0000313" key="12">
    <source>
        <dbReference type="Proteomes" id="UP000190042"/>
    </source>
</evidence>
<dbReference type="InterPro" id="IPR045584">
    <property type="entry name" value="Pilin-like"/>
</dbReference>
<dbReference type="NCBIfam" id="TIGR02532">
    <property type="entry name" value="IV_pilin_GFxxxE"/>
    <property type="match status" value="1"/>
</dbReference>
<keyword evidence="8 10" id="KW-0178">Competence</keyword>
<dbReference type="AlphaFoldDB" id="A0A1T4XH57"/>
<keyword evidence="6 10" id="KW-1133">Transmembrane helix</keyword>
<evidence type="ECO:0000256" key="4">
    <source>
        <dbReference type="ARBA" id="ARBA00022481"/>
    </source>
</evidence>
<accession>A0A1T4XH57</accession>
<dbReference type="Pfam" id="PF07963">
    <property type="entry name" value="N_methyl"/>
    <property type="match status" value="1"/>
</dbReference>
<comment type="subcellular location">
    <subcellularLocation>
        <location evidence="1">Cell membrane</location>
        <topology evidence="1">Single-pass membrane protein</topology>
    </subcellularLocation>
    <subcellularLocation>
        <location evidence="2">Cell surface</location>
    </subcellularLocation>
</comment>
<evidence type="ECO:0000256" key="3">
    <source>
        <dbReference type="ARBA" id="ARBA00022475"/>
    </source>
</evidence>
<evidence type="ECO:0000256" key="10">
    <source>
        <dbReference type="PIRNR" id="PIRNR029928"/>
    </source>
</evidence>
<evidence type="ECO:0000256" key="7">
    <source>
        <dbReference type="ARBA" id="ARBA00023136"/>
    </source>
</evidence>
<evidence type="ECO:0000313" key="11">
    <source>
        <dbReference type="EMBL" id="SKA88498.1"/>
    </source>
</evidence>
<dbReference type="InterPro" id="IPR016940">
    <property type="entry name" value="ComGC"/>
</dbReference>
<dbReference type="GO" id="GO:0030420">
    <property type="term" value="P:establishment of competence for transformation"/>
    <property type="evidence" value="ECO:0007669"/>
    <property type="project" value="UniProtKB-UniRule"/>
</dbReference>
<sequence>MVKRFLKNEQAFTLIEMMIVLLIITILVLIAIPNVTKHSKSIDEKGCGAYVKMVEGQIQAYKMDEKKTPSLADLTSKDYLPETPVCPDGSSLEIDAEGKVKVAKAGG</sequence>
<organism evidence="11 12">
    <name type="scientific">Sporosarcina newyorkensis</name>
    <dbReference type="NCBI Taxonomy" id="759851"/>
    <lineage>
        <taxon>Bacteria</taxon>
        <taxon>Bacillati</taxon>
        <taxon>Bacillota</taxon>
        <taxon>Bacilli</taxon>
        <taxon>Bacillales</taxon>
        <taxon>Caryophanaceae</taxon>
        <taxon>Sporosarcina</taxon>
    </lineage>
</organism>
<dbReference type="PRINTS" id="PR00813">
    <property type="entry name" value="BCTERIALGSPG"/>
</dbReference>
<reference evidence="12" key="1">
    <citation type="submission" date="2017-02" db="EMBL/GenBank/DDBJ databases">
        <authorList>
            <person name="Varghese N."/>
            <person name="Submissions S."/>
        </authorList>
    </citation>
    <scope>NUCLEOTIDE SEQUENCE [LARGE SCALE GENOMIC DNA]</scope>
    <source>
        <strain evidence="12">DSM 23966</strain>
    </source>
</reference>
<dbReference type="PIRSF" id="PIRSF029928">
    <property type="entry name" value="Late_competence_ComGC"/>
    <property type="match status" value="1"/>
</dbReference>
<evidence type="ECO:0000256" key="5">
    <source>
        <dbReference type="ARBA" id="ARBA00022692"/>
    </source>
</evidence>
<dbReference type="InterPro" id="IPR000983">
    <property type="entry name" value="Bac_GSPG_pilin"/>
</dbReference>
<feature type="transmembrane region" description="Helical" evidence="10">
    <location>
        <begin position="12"/>
        <end position="32"/>
    </location>
</feature>
<comment type="function">
    <text evidence="10">Required for transformation and DNA binding.</text>
</comment>
<dbReference type="PANTHER" id="PTHR30093:SF2">
    <property type="entry name" value="TYPE II SECRETION SYSTEM PROTEIN H"/>
    <property type="match status" value="1"/>
</dbReference>
<keyword evidence="12" id="KW-1185">Reference proteome</keyword>
<evidence type="ECO:0000256" key="8">
    <source>
        <dbReference type="ARBA" id="ARBA00023287"/>
    </source>
</evidence>
<keyword evidence="7 10" id="KW-0472">Membrane</keyword>
<evidence type="ECO:0000256" key="2">
    <source>
        <dbReference type="ARBA" id="ARBA00004241"/>
    </source>
</evidence>
<evidence type="ECO:0000256" key="9">
    <source>
        <dbReference type="ARBA" id="ARBA00043982"/>
    </source>
</evidence>
<evidence type="ECO:0000256" key="1">
    <source>
        <dbReference type="ARBA" id="ARBA00004162"/>
    </source>
</evidence>
<keyword evidence="5 10" id="KW-0812">Transmembrane</keyword>
<dbReference type="Gene3D" id="3.30.700.10">
    <property type="entry name" value="Glycoprotein, Type 4 Pilin"/>
    <property type="match status" value="1"/>
</dbReference>
<dbReference type="NCBIfam" id="NF040999">
    <property type="entry name" value="pilin_ComGC"/>
    <property type="match status" value="1"/>
</dbReference>
<comment type="subunit">
    <text evidence="10">Homodimer.</text>
</comment>
<keyword evidence="3 10" id="KW-1003">Cell membrane</keyword>
<evidence type="ECO:0000256" key="6">
    <source>
        <dbReference type="ARBA" id="ARBA00022989"/>
    </source>
</evidence>
<proteinExistence type="inferred from homology"/>